<dbReference type="EMBL" id="CP064786">
    <property type="protein sequence ID" value="QSG03622.1"/>
    <property type="molecule type" value="Genomic_DNA"/>
</dbReference>
<dbReference type="InterPro" id="IPR058368">
    <property type="entry name" value="DUF8055"/>
</dbReference>
<evidence type="ECO:0000313" key="3">
    <source>
        <dbReference type="EMBL" id="QSG03622.1"/>
    </source>
</evidence>
<proteinExistence type="predicted"/>
<feature type="region of interest" description="Disordered" evidence="1">
    <location>
        <begin position="122"/>
        <end position="142"/>
    </location>
</feature>
<sequence length="142" mass="16362">MASEHRERIERLAERARRERQGFDPPETTPAPERAQQFLQEGVGELVSLYIDGRSGGEFARFSEEEWDLLHRALDDWLQLYARCYGRRLERGFQIRTLAELVIDTHNLHDAVMMATKVPAREYGETNEDLDTGVTQPSNTGD</sequence>
<dbReference type="AlphaFoldDB" id="A0A897MT00"/>
<protein>
    <recommendedName>
        <fullName evidence="2">DUF8055 domain-containing protein</fullName>
    </recommendedName>
</protein>
<dbReference type="GeneID" id="70685806"/>
<evidence type="ECO:0000313" key="4">
    <source>
        <dbReference type="Proteomes" id="UP000663586"/>
    </source>
</evidence>
<feature type="compositionally biased region" description="Basic and acidic residues" evidence="1">
    <location>
        <begin position="1"/>
        <end position="22"/>
    </location>
</feature>
<dbReference type="Pfam" id="PF26240">
    <property type="entry name" value="DUF8055"/>
    <property type="match status" value="1"/>
</dbReference>
<feature type="compositionally biased region" description="Polar residues" evidence="1">
    <location>
        <begin position="133"/>
        <end position="142"/>
    </location>
</feature>
<evidence type="ECO:0000256" key="1">
    <source>
        <dbReference type="SAM" id="MobiDB-lite"/>
    </source>
</evidence>
<keyword evidence="4" id="KW-1185">Reference proteome</keyword>
<evidence type="ECO:0000259" key="2">
    <source>
        <dbReference type="Pfam" id="PF26240"/>
    </source>
</evidence>
<name>A0A897MT00_9EURY</name>
<accession>A0A897MT00</accession>
<gene>
    <name evidence="3" type="ORF">AArcS_2426</name>
</gene>
<reference evidence="3" key="1">
    <citation type="submission" date="2020-11" db="EMBL/GenBank/DDBJ databases">
        <title>Carbohydrate-dependent, anaerobic sulfur respiration: A novel catabolism in halophilic archaea.</title>
        <authorList>
            <person name="Sorokin D.Y."/>
            <person name="Messina E."/>
            <person name="Smedile F."/>
            <person name="La Cono V."/>
            <person name="Hallsworth J.E."/>
            <person name="Yakimov M.M."/>
        </authorList>
    </citation>
    <scope>NUCLEOTIDE SEQUENCE</scope>
    <source>
        <strain evidence="3">AArc-S</strain>
    </source>
</reference>
<feature type="domain" description="DUF8055" evidence="2">
    <location>
        <begin position="4"/>
        <end position="119"/>
    </location>
</feature>
<feature type="region of interest" description="Disordered" evidence="1">
    <location>
        <begin position="1"/>
        <end position="32"/>
    </location>
</feature>
<dbReference type="Proteomes" id="UP000663586">
    <property type="component" value="Chromosome"/>
</dbReference>
<dbReference type="KEGG" id="hara:AArcS_2426"/>
<dbReference type="RefSeq" id="WP_238477671.1">
    <property type="nucleotide sequence ID" value="NZ_CP064786.1"/>
</dbReference>
<organism evidence="3 4">
    <name type="scientific">Natranaeroarchaeum sulfidigenes</name>
    <dbReference type="NCBI Taxonomy" id="2784880"/>
    <lineage>
        <taxon>Archaea</taxon>
        <taxon>Methanobacteriati</taxon>
        <taxon>Methanobacteriota</taxon>
        <taxon>Stenosarchaea group</taxon>
        <taxon>Halobacteria</taxon>
        <taxon>Halobacteriales</taxon>
        <taxon>Natronoarchaeaceae</taxon>
        <taxon>Natranaeroarchaeum</taxon>
    </lineage>
</organism>